<feature type="chain" id="PRO_5030799498" evidence="7">
    <location>
        <begin position="24"/>
        <end position="1346"/>
    </location>
</feature>
<keyword evidence="4 7" id="KW-0732">Signal</keyword>
<evidence type="ECO:0000313" key="9">
    <source>
        <dbReference type="Proteomes" id="UP000518887"/>
    </source>
</evidence>
<dbReference type="GO" id="GO:0030313">
    <property type="term" value="C:cell envelope"/>
    <property type="evidence" value="ECO:0007669"/>
    <property type="project" value="UniProtKB-SubCell"/>
</dbReference>
<evidence type="ECO:0000313" key="8">
    <source>
        <dbReference type="EMBL" id="MBB5224877.1"/>
    </source>
</evidence>
<gene>
    <name evidence="8" type="ORF">HNP76_000217</name>
</gene>
<evidence type="ECO:0000256" key="7">
    <source>
        <dbReference type="SAM" id="SignalP"/>
    </source>
</evidence>
<reference evidence="8 9" key="1">
    <citation type="submission" date="2020-08" db="EMBL/GenBank/DDBJ databases">
        <title>Genomic Encyclopedia of Type Strains, Phase IV (KMG-IV): sequencing the most valuable type-strain genomes for metagenomic binning, comparative biology and taxonomic classification.</title>
        <authorList>
            <person name="Goeker M."/>
        </authorList>
    </citation>
    <scope>NUCLEOTIDE SEQUENCE [LARGE SCALE GENOMIC DNA]</scope>
    <source>
        <strain evidence="8 9">DSM 103462</strain>
    </source>
</reference>
<keyword evidence="3" id="KW-0964">Secreted</keyword>
<sequence>MFFKKLLPLIIAASLFSACSDFSSDNSPAEEKTMTESSSNEVSLKINFDKADERTALPQVDTSSLIYIALRCNFDENTSKILGEWSSEEEMKASSIEFQTGKYKFDLIAMNSGVALYDTRTAEIKAGVNSLSFTPKLQIVDFSNGTGSLNVKISFDGTNVKKVTGGLYDLDGEACPGYNDEELEIASGGECTYSKTGENAINAGNYIVIFKFYADEAKTKQLGSYREYASIAGGLTSVSSCQVSSLASLYNIEYELDGGVFKGSYTAPGNYTRRNPTITLPKAENIAKANNQFGGWYDNQDFNGEAITEIPSGSTGNKKFYAKWLEEATIVFNLNGKGSMDETRKSLTVLKGSIALIPPSSELKIINPTDSYFHGWSIKSSSQTVEYDDWDQITVNENTTLYAVWAVTSIDPKDKTDKKDYDGDGLTDYEEVYIYHTDPSSKDTDGDGWTDYEERELYAENTKMFSPLIADTPDLKVYIIGEPSVSYSYSIGKSDTDTVNESMSGGNTGSSSSSKASTTSESATSQWSEKFGGSKTIGLKSGFEIHGEVGKTNTETNGDSYTYSQSQSEGWSKNWSNGKTKSETRTKTLTAASIKVPIKLKNPSAISYNIRSVTLSISRLANNSVRASGPVATIQKTDIGVLAPGGETGAFDISATLPNTDVGTELEKVLKYSDGLKVEIVGYTITAFKSGSNIANDFTHELTKVKAKTASVYIDCGKDSGRSPELYNVSVKNLYNPHASSLEDLYKPLTLKYIFDNVLNLTENSASGYELTDTGFIKSIHGVSNKSDLKNGAWYVGIKTIKDDKKWMYLYTPHADDHEKLEDIVVKAGDSVSIIYDVDKDEDCLLRNEELLHGTSDDNKDTDGDGLTDYEEIYGWFKSGIGLVDTYSESNKVYTNPRLKDTDGDDYVDYKASSDSTETQDADPMKTKYNTDTSLKSGKYSLDGTNFTSFDVSKVAPDNAFDTVYKDSIYFDIEAKNPLAIIEISTDNVKFVELKKTDKIVPKIGVNNIYVKCKVPNGPSTYAEKVYQYAYKSDFANLSNIQYKFNADGETIFTWDQYIDSRAEMDNSGYVLACSRGGLMMPKYDRSVNAVAQKELKDTDSQTKEIFFVKLSKETLKTGLYKVKLAPDTKYNFTLWAYTGNFNSKSLTWLTDKTTGKSSEATLVFWAHYIEDLEDHDAGYDSRYYWTFQESESIFGLKVLNLDRDSSKDMDVKDEKYWEFGGNDRRDKSNPPIPFSSTSKSFSKNFSRNADHDFTIWFTANERDASTDDDHLGTEKAVFHYDHYSDTWTCKCKISHHGDSKQCYEDNHSYTLGAGQRSENCRMDVRCPENGEVRFRWDWSWDYKEK</sequence>
<feature type="compositionally biased region" description="Polar residues" evidence="6">
    <location>
        <begin position="551"/>
        <end position="579"/>
    </location>
</feature>
<feature type="region of interest" description="Disordered" evidence="6">
    <location>
        <begin position="1221"/>
        <end position="1243"/>
    </location>
</feature>
<dbReference type="PROSITE" id="PS51257">
    <property type="entry name" value="PROKAR_LIPOPROTEIN"/>
    <property type="match status" value="1"/>
</dbReference>
<name>A0A7W8G6X1_9SPIR</name>
<comment type="subcellular location">
    <subcellularLocation>
        <location evidence="1">Cell envelope</location>
    </subcellularLocation>
    <subcellularLocation>
        <location evidence="2">Secreted</location>
    </subcellularLocation>
</comment>
<dbReference type="InterPro" id="IPR013378">
    <property type="entry name" value="InlB-like_B-rpt"/>
</dbReference>
<dbReference type="Gene3D" id="2.60.40.4270">
    <property type="entry name" value="Listeria-Bacteroides repeat domain"/>
    <property type="match status" value="2"/>
</dbReference>
<evidence type="ECO:0000256" key="5">
    <source>
        <dbReference type="ARBA" id="ARBA00022837"/>
    </source>
</evidence>
<dbReference type="NCBIfam" id="TIGR02543">
    <property type="entry name" value="List_Bact_rpt"/>
    <property type="match status" value="1"/>
</dbReference>
<dbReference type="InterPro" id="IPR042229">
    <property type="entry name" value="Listeria/Bacterioides_rpt_sf"/>
</dbReference>
<proteinExistence type="predicted"/>
<organism evidence="8 9">
    <name type="scientific">Treponema ruminis</name>
    <dbReference type="NCBI Taxonomy" id="744515"/>
    <lineage>
        <taxon>Bacteria</taxon>
        <taxon>Pseudomonadati</taxon>
        <taxon>Spirochaetota</taxon>
        <taxon>Spirochaetia</taxon>
        <taxon>Spirochaetales</taxon>
        <taxon>Treponemataceae</taxon>
        <taxon>Treponema</taxon>
    </lineage>
</organism>
<keyword evidence="5" id="KW-0106">Calcium</keyword>
<evidence type="ECO:0000256" key="4">
    <source>
        <dbReference type="ARBA" id="ARBA00022729"/>
    </source>
</evidence>
<dbReference type="Pfam" id="PF09479">
    <property type="entry name" value="Flg_new"/>
    <property type="match status" value="2"/>
</dbReference>
<feature type="signal peptide" evidence="7">
    <location>
        <begin position="1"/>
        <end position="23"/>
    </location>
</feature>
<comment type="caution">
    <text evidence="8">The sequence shown here is derived from an EMBL/GenBank/DDBJ whole genome shotgun (WGS) entry which is preliminary data.</text>
</comment>
<accession>A0A7W8G6X1</accession>
<feature type="region of interest" description="Disordered" evidence="6">
    <location>
        <begin position="549"/>
        <end position="583"/>
    </location>
</feature>
<evidence type="ECO:0000256" key="1">
    <source>
        <dbReference type="ARBA" id="ARBA00004196"/>
    </source>
</evidence>
<dbReference type="InterPro" id="IPR059100">
    <property type="entry name" value="TSP3_bac"/>
</dbReference>
<evidence type="ECO:0000256" key="3">
    <source>
        <dbReference type="ARBA" id="ARBA00022525"/>
    </source>
</evidence>
<dbReference type="EMBL" id="JACHFQ010000001">
    <property type="protein sequence ID" value="MBB5224877.1"/>
    <property type="molecule type" value="Genomic_DNA"/>
</dbReference>
<dbReference type="Proteomes" id="UP000518887">
    <property type="component" value="Unassembled WGS sequence"/>
</dbReference>
<evidence type="ECO:0000256" key="2">
    <source>
        <dbReference type="ARBA" id="ARBA00004613"/>
    </source>
</evidence>
<dbReference type="RefSeq" id="WP_184656591.1">
    <property type="nucleotide sequence ID" value="NZ_JACHFQ010000001.1"/>
</dbReference>
<feature type="compositionally biased region" description="Low complexity" evidence="6">
    <location>
        <begin position="502"/>
        <end position="528"/>
    </location>
</feature>
<keyword evidence="9" id="KW-1185">Reference proteome</keyword>
<protein>
    <submittedName>
        <fullName evidence="8">Putative repeat protein (TIGR02543 family)</fullName>
    </submittedName>
</protein>
<feature type="region of interest" description="Disordered" evidence="6">
    <location>
        <begin position="498"/>
        <end position="528"/>
    </location>
</feature>
<evidence type="ECO:0000256" key="6">
    <source>
        <dbReference type="SAM" id="MobiDB-lite"/>
    </source>
</evidence>
<dbReference type="Pfam" id="PF18884">
    <property type="entry name" value="TSP3_bac"/>
    <property type="match status" value="3"/>
</dbReference>